<evidence type="ECO:0000313" key="4">
    <source>
        <dbReference type="Proteomes" id="UP000076502"/>
    </source>
</evidence>
<feature type="transmembrane region" description="Helical" evidence="2">
    <location>
        <begin position="119"/>
        <end position="141"/>
    </location>
</feature>
<organism evidence="3 4">
    <name type="scientific">Dufourea novaeangliae</name>
    <name type="common">Sweat bee</name>
    <dbReference type="NCBI Taxonomy" id="178035"/>
    <lineage>
        <taxon>Eukaryota</taxon>
        <taxon>Metazoa</taxon>
        <taxon>Ecdysozoa</taxon>
        <taxon>Arthropoda</taxon>
        <taxon>Hexapoda</taxon>
        <taxon>Insecta</taxon>
        <taxon>Pterygota</taxon>
        <taxon>Neoptera</taxon>
        <taxon>Endopterygota</taxon>
        <taxon>Hymenoptera</taxon>
        <taxon>Apocrita</taxon>
        <taxon>Aculeata</taxon>
        <taxon>Apoidea</taxon>
        <taxon>Anthophila</taxon>
        <taxon>Halictidae</taxon>
        <taxon>Rophitinae</taxon>
        <taxon>Dufourea</taxon>
    </lineage>
</organism>
<evidence type="ECO:0000256" key="1">
    <source>
        <dbReference type="SAM" id="MobiDB-lite"/>
    </source>
</evidence>
<keyword evidence="2" id="KW-0812">Transmembrane</keyword>
<dbReference type="EMBL" id="KQ434827">
    <property type="protein sequence ID" value="KZC07546.1"/>
    <property type="molecule type" value="Genomic_DNA"/>
</dbReference>
<gene>
    <name evidence="3" type="ORF">WN55_08317</name>
</gene>
<keyword evidence="2" id="KW-1133">Transmembrane helix</keyword>
<keyword evidence="2" id="KW-0472">Membrane</keyword>
<sequence>MLSATKGNDNERRIIPRRQRAPMFSTDERSHGPSDSNDIQTAVFFVRTDQAKILGLDDHFIIANDDPRSKDSLLSRHVSRAHRKQSFPLNLRRLRHFETPVLVHPTTCQLTDFTTSDSVSRLLSCSLLLLLLLLPLSLTLCQRMRAHNTKSLLPTTDFSSATQCH</sequence>
<feature type="region of interest" description="Disordered" evidence="1">
    <location>
        <begin position="1"/>
        <end position="36"/>
    </location>
</feature>
<proteinExistence type="predicted"/>
<accession>A0A154P6H8</accession>
<dbReference type="AlphaFoldDB" id="A0A154P6H8"/>
<name>A0A154P6H8_DUFNO</name>
<protein>
    <submittedName>
        <fullName evidence="3">Uncharacterized protein</fullName>
    </submittedName>
</protein>
<keyword evidence="4" id="KW-1185">Reference proteome</keyword>
<evidence type="ECO:0000313" key="3">
    <source>
        <dbReference type="EMBL" id="KZC07546.1"/>
    </source>
</evidence>
<dbReference type="Proteomes" id="UP000076502">
    <property type="component" value="Unassembled WGS sequence"/>
</dbReference>
<evidence type="ECO:0000256" key="2">
    <source>
        <dbReference type="SAM" id="Phobius"/>
    </source>
</evidence>
<reference evidence="3 4" key="1">
    <citation type="submission" date="2015-07" db="EMBL/GenBank/DDBJ databases">
        <title>The genome of Dufourea novaeangliae.</title>
        <authorList>
            <person name="Pan H."/>
            <person name="Kapheim K."/>
        </authorList>
    </citation>
    <scope>NUCLEOTIDE SEQUENCE [LARGE SCALE GENOMIC DNA]</scope>
    <source>
        <strain evidence="3">0120121106</strain>
        <tissue evidence="3">Whole body</tissue>
    </source>
</reference>